<gene>
    <name evidence="5" type="ORF">EBV32_02585</name>
    <name evidence="6" type="ORF">EBX74_01115</name>
</gene>
<evidence type="ECO:0000256" key="3">
    <source>
        <dbReference type="ARBA" id="ARBA00023126"/>
    </source>
</evidence>
<evidence type="ECO:0000256" key="2">
    <source>
        <dbReference type="ARBA" id="ARBA00022490"/>
    </source>
</evidence>
<evidence type="ECO:0000313" key="5">
    <source>
        <dbReference type="EMBL" id="NBN87962.1"/>
    </source>
</evidence>
<dbReference type="GO" id="GO:0005975">
    <property type="term" value="P:carbohydrate metabolic process"/>
    <property type="evidence" value="ECO:0007669"/>
    <property type="project" value="InterPro"/>
</dbReference>
<dbReference type="Proteomes" id="UP000747791">
    <property type="component" value="Unassembled WGS sequence"/>
</dbReference>
<dbReference type="InterPro" id="IPR013785">
    <property type="entry name" value="Aldolase_TIM"/>
</dbReference>
<dbReference type="PROSITE" id="PS01054">
    <property type="entry name" value="TRANSALDOLASE_1"/>
    <property type="match status" value="1"/>
</dbReference>
<comment type="subcellular location">
    <subcellularLocation>
        <location evidence="1">Cytoplasm</location>
    </subcellularLocation>
</comment>
<sequence>MEIFLDSSDIKEIRGLNKANLVDGITTNPSLLASANTDFKILLKEICSEIKGPVSAEVTAPDVPSMLKEADVLRKIAKNIVIKVPLTWNGLQACSILSAKKIKVNVTLCFSTSQALLAAKAGATYVSPFIGRLDDIGENGIQLIEDIKKVFNNYKNIKTKILSASIRSVEHFNAVAAIGSDVATVPVKIFKELHKHHLTDKGIDIFTADWKKSGMKI</sequence>
<dbReference type="EMBL" id="RGOB01000016">
    <property type="protein sequence ID" value="NCU52897.1"/>
    <property type="molecule type" value="Genomic_DNA"/>
</dbReference>
<dbReference type="AlphaFoldDB" id="A0A964XS12"/>
<dbReference type="FunFam" id="3.20.20.70:FF:000018">
    <property type="entry name" value="Probable transaldolase"/>
    <property type="match status" value="1"/>
</dbReference>
<keyword evidence="3" id="KW-0570">Pentose shunt</keyword>
<evidence type="ECO:0000313" key="7">
    <source>
        <dbReference type="Proteomes" id="UP000713222"/>
    </source>
</evidence>
<dbReference type="GO" id="GO:0005737">
    <property type="term" value="C:cytoplasm"/>
    <property type="evidence" value="ECO:0007669"/>
    <property type="project" value="UniProtKB-SubCell"/>
</dbReference>
<evidence type="ECO:0000256" key="1">
    <source>
        <dbReference type="ARBA" id="ARBA00004496"/>
    </source>
</evidence>
<protein>
    <submittedName>
        <fullName evidence="5">Transaldolase family protein</fullName>
    </submittedName>
</protein>
<dbReference type="InterPro" id="IPR001585">
    <property type="entry name" value="TAL/FSA"/>
</dbReference>
<dbReference type="PANTHER" id="PTHR10683:SF40">
    <property type="entry name" value="FRUCTOSE-6-PHOSPHATE ALDOLASE 1-RELATED"/>
    <property type="match status" value="1"/>
</dbReference>
<dbReference type="GO" id="GO:0042182">
    <property type="term" value="P:ketone catabolic process"/>
    <property type="evidence" value="ECO:0007669"/>
    <property type="project" value="UniProtKB-ARBA"/>
</dbReference>
<evidence type="ECO:0000313" key="6">
    <source>
        <dbReference type="EMBL" id="NCU52897.1"/>
    </source>
</evidence>
<dbReference type="Gene3D" id="3.20.20.70">
    <property type="entry name" value="Aldolase class I"/>
    <property type="match status" value="1"/>
</dbReference>
<keyword evidence="2" id="KW-0963">Cytoplasm</keyword>
<dbReference type="InterPro" id="IPR033919">
    <property type="entry name" value="TSA/FSA_arc/bac"/>
</dbReference>
<name>A0A964XS12_9PROT</name>
<dbReference type="Pfam" id="PF00923">
    <property type="entry name" value="TAL_FSA"/>
    <property type="match status" value="1"/>
</dbReference>
<dbReference type="CDD" id="cd00956">
    <property type="entry name" value="Transaldolase_FSA"/>
    <property type="match status" value="1"/>
</dbReference>
<proteinExistence type="predicted"/>
<dbReference type="PROSITE" id="PS00958">
    <property type="entry name" value="TRANSALDOLASE_2"/>
    <property type="match status" value="1"/>
</dbReference>
<dbReference type="PANTHER" id="PTHR10683">
    <property type="entry name" value="TRANSALDOLASE"/>
    <property type="match status" value="1"/>
</dbReference>
<dbReference type="GO" id="GO:0006098">
    <property type="term" value="P:pentose-phosphate shunt"/>
    <property type="evidence" value="ECO:0007669"/>
    <property type="project" value="UniProtKB-KW"/>
</dbReference>
<dbReference type="GO" id="GO:0016832">
    <property type="term" value="F:aldehyde-lyase activity"/>
    <property type="evidence" value="ECO:0007669"/>
    <property type="project" value="InterPro"/>
</dbReference>
<dbReference type="EMBL" id="RGET01000029">
    <property type="protein sequence ID" value="NBN87962.1"/>
    <property type="molecule type" value="Genomic_DNA"/>
</dbReference>
<dbReference type="SUPFAM" id="SSF51569">
    <property type="entry name" value="Aldolase"/>
    <property type="match status" value="1"/>
</dbReference>
<keyword evidence="4" id="KW-0704">Schiff base</keyword>
<dbReference type="InterPro" id="IPR018225">
    <property type="entry name" value="Transaldolase_AS"/>
</dbReference>
<evidence type="ECO:0000256" key="4">
    <source>
        <dbReference type="ARBA" id="ARBA00023270"/>
    </source>
</evidence>
<organism evidence="5 7">
    <name type="scientific">Candidatus Fonsibacter lacus</name>
    <dbReference type="NCBI Taxonomy" id="2576439"/>
    <lineage>
        <taxon>Bacteria</taxon>
        <taxon>Pseudomonadati</taxon>
        <taxon>Pseudomonadota</taxon>
        <taxon>Alphaproteobacteria</taxon>
        <taxon>Candidatus Pelagibacterales</taxon>
        <taxon>Candidatus Pelagibacterales incertae sedis</taxon>
        <taxon>Candidatus Fonsibacter</taxon>
    </lineage>
</organism>
<accession>A0A964XS12</accession>
<comment type="caution">
    <text evidence="5">The sequence shown here is derived from an EMBL/GenBank/DDBJ whole genome shotgun (WGS) entry which is preliminary data.</text>
</comment>
<dbReference type="Proteomes" id="UP000713222">
    <property type="component" value="Unassembled WGS sequence"/>
</dbReference>
<reference evidence="5" key="1">
    <citation type="submission" date="2018-10" db="EMBL/GenBank/DDBJ databases">
        <title>Iterative Subtractive Binning of Freshwater Chronoseries Metagenomes Recovers Nearly Complete Genomes from over Four Hundred Novel Species.</title>
        <authorList>
            <person name="Rodriguez-R L.M."/>
            <person name="Tsementzi D."/>
            <person name="Luo C."/>
            <person name="Konstantinidis K.T."/>
        </authorList>
    </citation>
    <scope>NUCLEOTIDE SEQUENCE</scope>
    <source>
        <strain evidence="5">WB7_6_001</strain>
        <strain evidence="6">WB8_2A_004</strain>
    </source>
</reference>